<dbReference type="EMBL" id="JAAZWO010000029">
    <property type="protein sequence ID" value="MBC2399509.1"/>
    <property type="molecule type" value="Genomic_DNA"/>
</dbReference>
<name>A0A923EDV7_CLOTT</name>
<reference evidence="2 3" key="1">
    <citation type="submission" date="2020-04" db="EMBL/GenBank/DDBJ databases">
        <title>Genomic insights into acetone-butanol-ethanol (ABE) fermentation by sequencing solventogenic clostridia strains.</title>
        <authorList>
            <person name="Brown S."/>
        </authorList>
    </citation>
    <scope>NUCLEOTIDE SEQUENCE [LARGE SCALE GENOMIC DNA]</scope>
    <source>
        <strain evidence="2 3">DJ011</strain>
    </source>
</reference>
<evidence type="ECO:0000256" key="1">
    <source>
        <dbReference type="SAM" id="Phobius"/>
    </source>
</evidence>
<dbReference type="Proteomes" id="UP000563151">
    <property type="component" value="Unassembled WGS sequence"/>
</dbReference>
<evidence type="ECO:0000313" key="3">
    <source>
        <dbReference type="Proteomes" id="UP000563151"/>
    </source>
</evidence>
<keyword evidence="1" id="KW-0812">Transmembrane</keyword>
<protein>
    <submittedName>
        <fullName evidence="2">Uncharacterized protein</fullName>
    </submittedName>
</protein>
<gene>
    <name evidence="2" type="ORF">HGG79_17280</name>
</gene>
<feature type="transmembrane region" description="Helical" evidence="1">
    <location>
        <begin position="12"/>
        <end position="33"/>
    </location>
</feature>
<keyword evidence="1" id="KW-0472">Membrane</keyword>
<keyword evidence="1" id="KW-1133">Transmembrane helix</keyword>
<accession>A0A923EDV7</accession>
<comment type="caution">
    <text evidence="2">The sequence shown here is derived from an EMBL/GenBank/DDBJ whole genome shotgun (WGS) entry which is preliminary data.</text>
</comment>
<evidence type="ECO:0000313" key="2">
    <source>
        <dbReference type="EMBL" id="MBC2399509.1"/>
    </source>
</evidence>
<keyword evidence="3" id="KW-1185">Reference proteome</keyword>
<dbReference type="AlphaFoldDB" id="A0A923EDV7"/>
<proteinExistence type="predicted"/>
<organism evidence="2 3">
    <name type="scientific">Clostridium tetanomorphum</name>
    <dbReference type="NCBI Taxonomy" id="1553"/>
    <lineage>
        <taxon>Bacteria</taxon>
        <taxon>Bacillati</taxon>
        <taxon>Bacillota</taxon>
        <taxon>Clostridia</taxon>
        <taxon>Eubacteriales</taxon>
        <taxon>Clostridiaceae</taxon>
        <taxon>Clostridium</taxon>
    </lineage>
</organism>
<sequence>MQSEVMRIVVQAILSILGVVVTYAITILVSYLAKKKEAIIKQIGAEEYNIIYNISKSIFYAVEQQYKNIPGAGIEKKVIFDQLLKEKVPELKQEDLDHFREAIVGEINMKFNELKLLEAAPPFDPNIHEADIKIKE</sequence>